<sequence length="291" mass="33543">MASITSIPMVIRHHLLSMLPNFLDLGAMILTHRSFHDAYKVRRNSLLNEVARNLLGCMFHEALLLARAQEVAYQLGDGSVAFSTNRVFLLVNNDYIVNSLEMVMFALLKRDTKRFNIYSQESLGRFATKPFTVEASFLESVRFQAAAYRFWRFCLQPKKKRTTFLKALAPAELLELNHFVTGMSNLIYAIRGQPHRLESKEDCIFTDSVLSSGPENVFLLWSARQNKHPDFTTELEVAGSYDEEGFFRYSFIDAKKSKRLDDIEGLDSLQPIFDDDNRTMKELLRGICWMK</sequence>
<name>A0AAD7N4L2_9AGAR</name>
<organism evidence="1 2">
    <name type="scientific">Mycena metata</name>
    <dbReference type="NCBI Taxonomy" id="1033252"/>
    <lineage>
        <taxon>Eukaryota</taxon>
        <taxon>Fungi</taxon>
        <taxon>Dikarya</taxon>
        <taxon>Basidiomycota</taxon>
        <taxon>Agaricomycotina</taxon>
        <taxon>Agaricomycetes</taxon>
        <taxon>Agaricomycetidae</taxon>
        <taxon>Agaricales</taxon>
        <taxon>Marasmiineae</taxon>
        <taxon>Mycenaceae</taxon>
        <taxon>Mycena</taxon>
    </lineage>
</organism>
<reference evidence="1" key="1">
    <citation type="submission" date="2023-03" db="EMBL/GenBank/DDBJ databases">
        <title>Massive genome expansion in bonnet fungi (Mycena s.s.) driven by repeated elements and novel gene families across ecological guilds.</title>
        <authorList>
            <consortium name="Lawrence Berkeley National Laboratory"/>
            <person name="Harder C.B."/>
            <person name="Miyauchi S."/>
            <person name="Viragh M."/>
            <person name="Kuo A."/>
            <person name="Thoen E."/>
            <person name="Andreopoulos B."/>
            <person name="Lu D."/>
            <person name="Skrede I."/>
            <person name="Drula E."/>
            <person name="Henrissat B."/>
            <person name="Morin E."/>
            <person name="Kohler A."/>
            <person name="Barry K."/>
            <person name="LaButti K."/>
            <person name="Morin E."/>
            <person name="Salamov A."/>
            <person name="Lipzen A."/>
            <person name="Mereny Z."/>
            <person name="Hegedus B."/>
            <person name="Baldrian P."/>
            <person name="Stursova M."/>
            <person name="Weitz H."/>
            <person name="Taylor A."/>
            <person name="Grigoriev I.V."/>
            <person name="Nagy L.G."/>
            <person name="Martin F."/>
            <person name="Kauserud H."/>
        </authorList>
    </citation>
    <scope>NUCLEOTIDE SEQUENCE</scope>
    <source>
        <strain evidence="1">CBHHK182m</strain>
    </source>
</reference>
<evidence type="ECO:0000313" key="2">
    <source>
        <dbReference type="Proteomes" id="UP001215598"/>
    </source>
</evidence>
<protein>
    <submittedName>
        <fullName evidence="1">Uncharacterized protein</fullName>
    </submittedName>
</protein>
<evidence type="ECO:0000313" key="1">
    <source>
        <dbReference type="EMBL" id="KAJ7744142.1"/>
    </source>
</evidence>
<dbReference type="AlphaFoldDB" id="A0AAD7N4L2"/>
<gene>
    <name evidence="1" type="ORF">B0H16DRAFT_994890</name>
</gene>
<accession>A0AAD7N4L2</accession>
<dbReference type="EMBL" id="JARKIB010000088">
    <property type="protein sequence ID" value="KAJ7744142.1"/>
    <property type="molecule type" value="Genomic_DNA"/>
</dbReference>
<keyword evidence="2" id="KW-1185">Reference proteome</keyword>
<proteinExistence type="predicted"/>
<dbReference type="Proteomes" id="UP001215598">
    <property type="component" value="Unassembled WGS sequence"/>
</dbReference>
<comment type="caution">
    <text evidence="1">The sequence shown here is derived from an EMBL/GenBank/DDBJ whole genome shotgun (WGS) entry which is preliminary data.</text>
</comment>